<dbReference type="EMBL" id="JAAOIW010000012">
    <property type="protein sequence ID" value="NHN33555.1"/>
    <property type="molecule type" value="Genomic_DNA"/>
</dbReference>
<gene>
    <name evidence="4" type="ORF">G9U52_27440</name>
</gene>
<dbReference type="Gene3D" id="2.30.30.110">
    <property type="match status" value="1"/>
</dbReference>
<reference evidence="4" key="1">
    <citation type="submission" date="2020-03" db="EMBL/GenBank/DDBJ databases">
        <title>Draft sequencing of Paenibacilllus sp. S3N08.</title>
        <authorList>
            <person name="Kim D.-U."/>
        </authorList>
    </citation>
    <scope>NUCLEOTIDE SEQUENCE</scope>
    <source>
        <strain evidence="4">S3N08</strain>
    </source>
</reference>
<keyword evidence="5" id="KW-1185">Reference proteome</keyword>
<dbReference type="SUPFAM" id="SSF50118">
    <property type="entry name" value="Cell growth inhibitor/plasmid maintenance toxic component"/>
    <property type="match status" value="1"/>
</dbReference>
<keyword evidence="2" id="KW-1277">Toxin-antitoxin system</keyword>
<dbReference type="RefSeq" id="WP_166153855.1">
    <property type="nucleotide sequence ID" value="NZ_JAAOIW010000012.1"/>
</dbReference>
<comment type="similarity">
    <text evidence="1">Belongs to the PemK/MazF family.</text>
</comment>
<dbReference type="InterPro" id="IPR011067">
    <property type="entry name" value="Plasmid_toxin/cell-grow_inhib"/>
</dbReference>
<dbReference type="Proteomes" id="UP001165962">
    <property type="component" value="Unassembled WGS sequence"/>
</dbReference>
<proteinExistence type="inferred from homology"/>
<sequence>MSLGNPTTELDTALQQLKSVILTLDTKNQGLIEEWLGHYSGYLQKEATFDPLTETLKYDAGTILSVELGYNPGSELGGSHYAVVVEDNAKTSDTIMVIPLGSAKPNKTANWNDVDLGEIPEINRVSGYPTGTKSIAKVSQMRAVSKLRIKAPLKSGDQIIVVPSPQLRNLYNKIKDRFTTKGLNRPTPGSANAGGTRP</sequence>
<evidence type="ECO:0000256" key="1">
    <source>
        <dbReference type="ARBA" id="ARBA00007521"/>
    </source>
</evidence>
<evidence type="ECO:0000256" key="3">
    <source>
        <dbReference type="SAM" id="MobiDB-lite"/>
    </source>
</evidence>
<organism evidence="4 5">
    <name type="scientific">Paenibacillus agricola</name>
    <dbReference type="NCBI Taxonomy" id="2716264"/>
    <lineage>
        <taxon>Bacteria</taxon>
        <taxon>Bacillati</taxon>
        <taxon>Bacillota</taxon>
        <taxon>Bacilli</taxon>
        <taxon>Bacillales</taxon>
        <taxon>Paenibacillaceae</taxon>
        <taxon>Paenibacillus</taxon>
    </lineage>
</organism>
<comment type="caution">
    <text evidence="4">The sequence shown here is derived from an EMBL/GenBank/DDBJ whole genome shotgun (WGS) entry which is preliminary data.</text>
</comment>
<evidence type="ECO:0000256" key="2">
    <source>
        <dbReference type="ARBA" id="ARBA00022649"/>
    </source>
</evidence>
<feature type="region of interest" description="Disordered" evidence="3">
    <location>
        <begin position="178"/>
        <end position="198"/>
    </location>
</feature>
<dbReference type="Pfam" id="PF02452">
    <property type="entry name" value="PemK_toxin"/>
    <property type="match status" value="1"/>
</dbReference>
<name>A0ABX0JIF1_9BACL</name>
<evidence type="ECO:0000313" key="5">
    <source>
        <dbReference type="Proteomes" id="UP001165962"/>
    </source>
</evidence>
<protein>
    <submittedName>
        <fullName evidence="4">Type II toxin-antitoxin system PemK/MazF family toxin</fullName>
    </submittedName>
</protein>
<accession>A0ABX0JIF1</accession>
<evidence type="ECO:0000313" key="4">
    <source>
        <dbReference type="EMBL" id="NHN33555.1"/>
    </source>
</evidence>
<dbReference type="InterPro" id="IPR003477">
    <property type="entry name" value="PemK-like"/>
</dbReference>